<organism evidence="2">
    <name type="scientific">Yersinia pseudotuberculosis serotype O:3 (strain YPIII)</name>
    <dbReference type="NCBI Taxonomy" id="502800"/>
    <lineage>
        <taxon>Bacteria</taxon>
        <taxon>Pseudomonadati</taxon>
        <taxon>Pseudomonadota</taxon>
        <taxon>Gammaproteobacteria</taxon>
        <taxon>Enterobacterales</taxon>
        <taxon>Yersiniaceae</taxon>
        <taxon>Yersinia</taxon>
    </lineage>
</organism>
<dbReference type="PATRIC" id="fig|502800.11.peg.2982"/>
<feature type="transmembrane region" description="Helical" evidence="1">
    <location>
        <begin position="55"/>
        <end position="76"/>
    </location>
</feature>
<evidence type="ECO:0000256" key="1">
    <source>
        <dbReference type="SAM" id="Phobius"/>
    </source>
</evidence>
<name>A0A0H3B2I2_YERPY</name>
<accession>A0A0H3B2I2</accession>
<proteinExistence type="predicted"/>
<keyword evidence="1" id="KW-1133">Transmembrane helix</keyword>
<reference evidence="2" key="1">
    <citation type="submission" date="2008-02" db="EMBL/GenBank/DDBJ databases">
        <title>Complete sequence of Yersinia pseudotuberculosis YPIII.</title>
        <authorList>
            <consortium name="US DOE Joint Genome Institute"/>
            <person name="Challacombe J.F."/>
            <person name="Bruce D."/>
            <person name="Detter J.C."/>
            <person name="Green L."/>
            <person name="Land M."/>
            <person name="Munk C."/>
            <person name="Lindler L.E."/>
            <person name="Nikolich M.P."/>
            <person name="Brettin T."/>
        </authorList>
    </citation>
    <scope>NUCLEOTIDE SEQUENCE</scope>
    <source>
        <strain evidence="2">YPIII</strain>
    </source>
</reference>
<dbReference type="RefSeq" id="WP_002215410.1">
    <property type="nucleotide sequence ID" value="NZ_CP009792.1"/>
</dbReference>
<evidence type="ECO:0000313" key="2">
    <source>
        <dbReference type="EMBL" id="ACA68576.1"/>
    </source>
</evidence>
<sequence>MATLVRRLLKVLFFIGLFILAVKYIHSYPYPMPESQLQYWFSISEFLGFSNPEDIYFPAMLVLDIIVASLAYVLIIKGFHKFRTRKKTSHAG</sequence>
<dbReference type="GeneID" id="89362884"/>
<gene>
    <name evidence="2" type="ordered locus">YPK_2299</name>
</gene>
<dbReference type="KEGG" id="ypy:YPK_2299"/>
<dbReference type="AlphaFoldDB" id="A0A0H3B2I2"/>
<keyword evidence="1" id="KW-0472">Membrane</keyword>
<dbReference type="EMBL" id="CP000950">
    <property type="protein sequence ID" value="ACA68576.1"/>
    <property type="molecule type" value="Genomic_DNA"/>
</dbReference>
<keyword evidence="1" id="KW-0812">Transmembrane</keyword>
<protein>
    <submittedName>
        <fullName evidence="2">Uncharacterized protein</fullName>
    </submittedName>
</protein>